<feature type="region of interest" description="Disordered" evidence="1">
    <location>
        <begin position="98"/>
        <end position="122"/>
    </location>
</feature>
<dbReference type="RefSeq" id="WP_203789598.1">
    <property type="nucleotide sequence ID" value="NZ_BOMV01000098.1"/>
</dbReference>
<feature type="compositionally biased region" description="Polar residues" evidence="1">
    <location>
        <begin position="105"/>
        <end position="115"/>
    </location>
</feature>
<protein>
    <submittedName>
        <fullName evidence="2">Uncharacterized protein</fullName>
    </submittedName>
</protein>
<keyword evidence="3" id="KW-1185">Reference proteome</keyword>
<name>A0A919K6S2_9ACTN</name>
<evidence type="ECO:0000313" key="2">
    <source>
        <dbReference type="EMBL" id="GIF01114.1"/>
    </source>
</evidence>
<accession>A0A919K6S2</accession>
<sequence length="122" mass="13228">MTGKREYPPAVVVHRPDCAELQGRLLSQLATAEIARQYPNGKPHHCYHMHHDAVGVVEPVEYPAHPYEESTVTYPDASRPMCRVCGGTHGVLDALVLPPGAARTSAPQQPTSPNVRTEAPDA</sequence>
<dbReference type="EMBL" id="BOMV01000098">
    <property type="protein sequence ID" value="GIF01114.1"/>
    <property type="molecule type" value="Genomic_DNA"/>
</dbReference>
<dbReference type="AlphaFoldDB" id="A0A919K6S2"/>
<gene>
    <name evidence="2" type="ORF">Ari01nite_85780</name>
</gene>
<organism evidence="2 3">
    <name type="scientific">Paractinoplanes rishiriensis</name>
    <dbReference type="NCBI Taxonomy" id="1050105"/>
    <lineage>
        <taxon>Bacteria</taxon>
        <taxon>Bacillati</taxon>
        <taxon>Actinomycetota</taxon>
        <taxon>Actinomycetes</taxon>
        <taxon>Micromonosporales</taxon>
        <taxon>Micromonosporaceae</taxon>
        <taxon>Paractinoplanes</taxon>
    </lineage>
</organism>
<evidence type="ECO:0000256" key="1">
    <source>
        <dbReference type="SAM" id="MobiDB-lite"/>
    </source>
</evidence>
<comment type="caution">
    <text evidence="2">The sequence shown here is derived from an EMBL/GenBank/DDBJ whole genome shotgun (WGS) entry which is preliminary data.</text>
</comment>
<reference evidence="2" key="1">
    <citation type="submission" date="2021-01" db="EMBL/GenBank/DDBJ databases">
        <title>Whole genome shotgun sequence of Actinoplanes rishiriensis NBRC 108556.</title>
        <authorList>
            <person name="Komaki H."/>
            <person name="Tamura T."/>
        </authorList>
    </citation>
    <scope>NUCLEOTIDE SEQUENCE</scope>
    <source>
        <strain evidence="2">NBRC 108556</strain>
    </source>
</reference>
<evidence type="ECO:0000313" key="3">
    <source>
        <dbReference type="Proteomes" id="UP000636960"/>
    </source>
</evidence>
<dbReference type="Proteomes" id="UP000636960">
    <property type="component" value="Unassembled WGS sequence"/>
</dbReference>
<proteinExistence type="predicted"/>